<dbReference type="PANTHER" id="PTHR43711">
    <property type="entry name" value="TWO-COMPONENT HISTIDINE KINASE"/>
    <property type="match status" value="1"/>
</dbReference>
<feature type="transmembrane region" description="Helical" evidence="8">
    <location>
        <begin position="21"/>
        <end position="42"/>
    </location>
</feature>
<keyword evidence="8" id="KW-1133">Transmembrane helix</keyword>
<dbReference type="InterPro" id="IPR033425">
    <property type="entry name" value="MASE3"/>
</dbReference>
<gene>
    <name evidence="11" type="ORF">P8V03_10270</name>
</gene>
<dbReference type="SMART" id="SM00388">
    <property type="entry name" value="HisKA"/>
    <property type="match status" value="1"/>
</dbReference>
<evidence type="ECO:0000256" key="7">
    <source>
        <dbReference type="SAM" id="Coils"/>
    </source>
</evidence>
<dbReference type="Gene3D" id="3.30.565.10">
    <property type="entry name" value="Histidine kinase-like ATPase, C-terminal domain"/>
    <property type="match status" value="1"/>
</dbReference>
<feature type="transmembrane region" description="Helical" evidence="8">
    <location>
        <begin position="48"/>
        <end position="65"/>
    </location>
</feature>
<keyword evidence="8" id="KW-0812">Transmembrane</keyword>
<dbReference type="SUPFAM" id="SSF55785">
    <property type="entry name" value="PYP-like sensor domain (PAS domain)"/>
    <property type="match status" value="1"/>
</dbReference>
<evidence type="ECO:0000256" key="4">
    <source>
        <dbReference type="ARBA" id="ARBA00022679"/>
    </source>
</evidence>
<dbReference type="PRINTS" id="PR00344">
    <property type="entry name" value="BCTRLSENSOR"/>
</dbReference>
<evidence type="ECO:0000256" key="6">
    <source>
        <dbReference type="ARBA" id="ARBA00023012"/>
    </source>
</evidence>
<dbReference type="Pfam" id="PF00512">
    <property type="entry name" value="HisKA"/>
    <property type="match status" value="1"/>
</dbReference>
<feature type="transmembrane region" description="Helical" evidence="8">
    <location>
        <begin position="141"/>
        <end position="160"/>
    </location>
</feature>
<evidence type="ECO:0000259" key="9">
    <source>
        <dbReference type="PROSITE" id="PS50109"/>
    </source>
</evidence>
<feature type="transmembrane region" description="Helical" evidence="8">
    <location>
        <begin position="72"/>
        <end position="91"/>
    </location>
</feature>
<dbReference type="Pfam" id="PF00989">
    <property type="entry name" value="PAS"/>
    <property type="match status" value="1"/>
</dbReference>
<dbReference type="EC" id="2.7.13.3" evidence="2"/>
<comment type="caution">
    <text evidence="11">The sequence shown here is derived from an EMBL/GenBank/DDBJ whole genome shotgun (WGS) entry which is preliminary data.</text>
</comment>
<organism evidence="11 12">
    <name type="scientific">Clostridium tanneri</name>
    <dbReference type="NCBI Taxonomy" id="3037988"/>
    <lineage>
        <taxon>Bacteria</taxon>
        <taxon>Bacillati</taxon>
        <taxon>Bacillota</taxon>
        <taxon>Clostridia</taxon>
        <taxon>Eubacteriales</taxon>
        <taxon>Clostridiaceae</taxon>
        <taxon>Clostridium</taxon>
    </lineage>
</organism>
<dbReference type="RefSeq" id="WP_261670353.1">
    <property type="nucleotide sequence ID" value="NZ_JARUJP010000010.1"/>
</dbReference>
<keyword evidence="4" id="KW-0808">Transferase</keyword>
<dbReference type="CDD" id="cd00130">
    <property type="entry name" value="PAS"/>
    <property type="match status" value="1"/>
</dbReference>
<proteinExistence type="predicted"/>
<dbReference type="InterPro" id="IPR000014">
    <property type="entry name" value="PAS"/>
</dbReference>
<dbReference type="InterPro" id="IPR036097">
    <property type="entry name" value="HisK_dim/P_sf"/>
</dbReference>
<keyword evidence="8" id="KW-0472">Membrane</keyword>
<evidence type="ECO:0000259" key="10">
    <source>
        <dbReference type="PROSITE" id="PS50112"/>
    </source>
</evidence>
<feature type="coiled-coil region" evidence="7">
    <location>
        <begin position="266"/>
        <end position="297"/>
    </location>
</feature>
<dbReference type="EMBL" id="JARUJP010000010">
    <property type="protein sequence ID" value="MDW8801536.1"/>
    <property type="molecule type" value="Genomic_DNA"/>
</dbReference>
<dbReference type="SMART" id="SM00387">
    <property type="entry name" value="HATPase_c"/>
    <property type="match status" value="1"/>
</dbReference>
<feature type="transmembrane region" description="Helical" evidence="8">
    <location>
        <begin position="172"/>
        <end position="192"/>
    </location>
</feature>
<dbReference type="Proteomes" id="UP001281656">
    <property type="component" value="Unassembled WGS sequence"/>
</dbReference>
<dbReference type="SMART" id="SM00091">
    <property type="entry name" value="PAS"/>
    <property type="match status" value="1"/>
</dbReference>
<accession>A0ABU4JTQ8</accession>
<dbReference type="InterPro" id="IPR036890">
    <property type="entry name" value="HATPase_C_sf"/>
</dbReference>
<dbReference type="PANTHER" id="PTHR43711:SF26">
    <property type="entry name" value="SENSOR HISTIDINE KINASE RCSC"/>
    <property type="match status" value="1"/>
</dbReference>
<dbReference type="CDD" id="cd00082">
    <property type="entry name" value="HisKA"/>
    <property type="match status" value="1"/>
</dbReference>
<keyword evidence="6" id="KW-0902">Two-component regulatory system</keyword>
<feature type="transmembrane region" description="Helical" evidence="8">
    <location>
        <begin position="204"/>
        <end position="224"/>
    </location>
</feature>
<evidence type="ECO:0000313" key="12">
    <source>
        <dbReference type="Proteomes" id="UP001281656"/>
    </source>
</evidence>
<dbReference type="SUPFAM" id="SSF47384">
    <property type="entry name" value="Homodimeric domain of signal transducing histidine kinase"/>
    <property type="match status" value="1"/>
</dbReference>
<evidence type="ECO:0000256" key="1">
    <source>
        <dbReference type="ARBA" id="ARBA00000085"/>
    </source>
</evidence>
<feature type="transmembrane region" description="Helical" evidence="8">
    <location>
        <begin position="111"/>
        <end position="129"/>
    </location>
</feature>
<reference evidence="11 12" key="1">
    <citation type="submission" date="2023-04" db="EMBL/GenBank/DDBJ databases">
        <title>Clostridium tannerae sp. nov., isolated from the fecal material of an alpaca.</title>
        <authorList>
            <person name="Miller S."/>
            <person name="Hendry M."/>
            <person name="King J."/>
            <person name="Sankaranarayanan K."/>
            <person name="Lawson P.A."/>
        </authorList>
    </citation>
    <scope>NUCLEOTIDE SEQUENCE [LARGE SCALE GENOMIC DNA]</scope>
    <source>
        <strain evidence="11 12">A1-XYC3</strain>
    </source>
</reference>
<name>A0ABU4JTQ8_9CLOT</name>
<keyword evidence="7" id="KW-0175">Coiled coil</keyword>
<dbReference type="Pfam" id="PF02518">
    <property type="entry name" value="HATPase_c"/>
    <property type="match status" value="1"/>
</dbReference>
<feature type="domain" description="PAS" evidence="10">
    <location>
        <begin position="304"/>
        <end position="374"/>
    </location>
</feature>
<dbReference type="InterPro" id="IPR005467">
    <property type="entry name" value="His_kinase_dom"/>
</dbReference>
<sequence>METKIMDKDKALVKPEVFKKIILATTLGVILIYISFINYLLFHTVIEVATVIFYFSVSIIAINTYKISNNSYFTFLGISFAFSGFFNLLHALTYKGIGIFYGDTANLATQLWIITRFLQSVSLLIAFTFIEKKLKEKTSILIYLIISIFLLLSVFLWGIFPDCYVTGVGLTLFKKLGEYVIALISIASILILMKNKKAFDKSVYTYMIFSLAIMIVSEIFFTLYSDVFDISNMIGHVMYAVSSYLMYKVVSTICIKNPYELLFYQLSETNQALKLKAEELEKSNEKLKIEIRKHRITENELIISEKRYKTLVDNLPDAIFVHVDGEIQLVNDEAKKLLGASDSSEIQGKMLSSFIHKDYHSLLYKRLDNLKEESSIVPIVEEKFIKLNGQIVDVDITSTCSVKEGKNVVISVVRDITERKLLNEVIEYDNLKREFFANISHEFRTPLNIIHATVQFIEKYIIDDSSDNTREKLERNIKSVKHNCYRLLRLVNNLIDSTKIDSGFLKLSLTNCNIVNVIEEITLSVAQYVETKKVRLVFDTDVEEKIMACDIEKMERIMLNLLSNAVKFTNPGDDIFVLIEDRGESIIISVRDTGIGIPKQKLEVIFDKFRQVDKSLTRNHEGSGMGLSIVKALVDMQGGKITVNSKYGEGSEFKMQFPTKVLDFNEADLEIAADSDRIDPVHIEFSDIYF</sequence>
<dbReference type="InterPro" id="IPR003594">
    <property type="entry name" value="HATPase_dom"/>
</dbReference>
<keyword evidence="3" id="KW-0597">Phosphoprotein</keyword>
<dbReference type="InterPro" id="IPR013767">
    <property type="entry name" value="PAS_fold"/>
</dbReference>
<dbReference type="InterPro" id="IPR050736">
    <property type="entry name" value="Sensor_HK_Regulatory"/>
</dbReference>
<evidence type="ECO:0000313" key="11">
    <source>
        <dbReference type="EMBL" id="MDW8801536.1"/>
    </source>
</evidence>
<evidence type="ECO:0000256" key="3">
    <source>
        <dbReference type="ARBA" id="ARBA00022553"/>
    </source>
</evidence>
<evidence type="ECO:0000256" key="2">
    <source>
        <dbReference type="ARBA" id="ARBA00012438"/>
    </source>
</evidence>
<dbReference type="Gene3D" id="3.30.450.20">
    <property type="entry name" value="PAS domain"/>
    <property type="match status" value="1"/>
</dbReference>
<dbReference type="InterPro" id="IPR004358">
    <property type="entry name" value="Sig_transdc_His_kin-like_C"/>
</dbReference>
<dbReference type="NCBIfam" id="TIGR00229">
    <property type="entry name" value="sensory_box"/>
    <property type="match status" value="1"/>
</dbReference>
<dbReference type="InterPro" id="IPR035965">
    <property type="entry name" value="PAS-like_dom_sf"/>
</dbReference>
<keyword evidence="5" id="KW-0418">Kinase</keyword>
<protein>
    <recommendedName>
        <fullName evidence="2">histidine kinase</fullName>
        <ecNumber evidence="2">2.7.13.3</ecNumber>
    </recommendedName>
</protein>
<evidence type="ECO:0000256" key="8">
    <source>
        <dbReference type="SAM" id="Phobius"/>
    </source>
</evidence>
<evidence type="ECO:0000256" key="5">
    <source>
        <dbReference type="ARBA" id="ARBA00022777"/>
    </source>
</evidence>
<dbReference type="SUPFAM" id="SSF55874">
    <property type="entry name" value="ATPase domain of HSP90 chaperone/DNA topoisomerase II/histidine kinase"/>
    <property type="match status" value="1"/>
</dbReference>
<dbReference type="CDD" id="cd16922">
    <property type="entry name" value="HATPase_EvgS-ArcB-TorS-like"/>
    <property type="match status" value="1"/>
</dbReference>
<dbReference type="Pfam" id="PF17159">
    <property type="entry name" value="MASE3"/>
    <property type="match status" value="1"/>
</dbReference>
<comment type="catalytic activity">
    <reaction evidence="1">
        <text>ATP + protein L-histidine = ADP + protein N-phospho-L-histidine.</text>
        <dbReference type="EC" id="2.7.13.3"/>
    </reaction>
</comment>
<dbReference type="InterPro" id="IPR003661">
    <property type="entry name" value="HisK_dim/P_dom"/>
</dbReference>
<dbReference type="PROSITE" id="PS50109">
    <property type="entry name" value="HIS_KIN"/>
    <property type="match status" value="1"/>
</dbReference>
<feature type="domain" description="Histidine kinase" evidence="9">
    <location>
        <begin position="438"/>
        <end position="661"/>
    </location>
</feature>
<keyword evidence="12" id="KW-1185">Reference proteome</keyword>
<dbReference type="Gene3D" id="1.10.287.130">
    <property type="match status" value="1"/>
</dbReference>
<dbReference type="PROSITE" id="PS50112">
    <property type="entry name" value="PAS"/>
    <property type="match status" value="1"/>
</dbReference>